<organism evidence="2 3">
    <name type="scientific">Isoptericola halotolerans</name>
    <dbReference type="NCBI Taxonomy" id="300560"/>
    <lineage>
        <taxon>Bacteria</taxon>
        <taxon>Bacillati</taxon>
        <taxon>Actinomycetota</taxon>
        <taxon>Actinomycetes</taxon>
        <taxon>Micrococcales</taxon>
        <taxon>Promicromonosporaceae</taxon>
        <taxon>Isoptericola</taxon>
    </lineage>
</organism>
<evidence type="ECO:0008006" key="4">
    <source>
        <dbReference type="Google" id="ProtNLM"/>
    </source>
</evidence>
<proteinExistence type="predicted"/>
<dbReference type="EMBL" id="PVTX01000006">
    <property type="protein sequence ID" value="PRZ06543.1"/>
    <property type="molecule type" value="Genomic_DNA"/>
</dbReference>
<keyword evidence="3" id="KW-1185">Reference proteome</keyword>
<evidence type="ECO:0000256" key="1">
    <source>
        <dbReference type="SAM" id="Phobius"/>
    </source>
</evidence>
<comment type="caution">
    <text evidence="2">The sequence shown here is derived from an EMBL/GenBank/DDBJ whole genome shotgun (WGS) entry which is preliminary data.</text>
</comment>
<gene>
    <name evidence="2" type="ORF">BCL65_106218</name>
</gene>
<feature type="transmembrane region" description="Helical" evidence="1">
    <location>
        <begin position="117"/>
        <end position="137"/>
    </location>
</feature>
<keyword evidence="1" id="KW-0472">Membrane</keyword>
<sequence length="362" mass="39492">MRTFAPIPESLLAVAEAQEGLVAGRQCDEHGVGSSRRSRLVRSGRWLAVTRGVFDTCAVRPAQRTVELVPARPVPPLLVSEDVPGRSRTAREAALRRRSPADLLHDHRRRRAAWAGLLAYGGAAIAVGTSALALHGIEGVPGRITPQVTLPDASARRQHPGVVLRQFDDGMTVVPFGDDRSAGRHLASVEWALAQSVPELWPASALAVLDSALRLEALDRAGLERAHDHARGRRGVAARHVAWELADGRSASPLESAGRWQCHEWDVLPDTLQLPVLDPDGRLLGVGDLAWFRGGGRVLVVEMDGFDWHDGSARGAARDRDRDNDFARHGVDVLRFAAEHVRRDVVGRDVSRFLSARRASRF</sequence>
<dbReference type="Proteomes" id="UP000239895">
    <property type="component" value="Unassembled WGS sequence"/>
</dbReference>
<protein>
    <recommendedName>
        <fullName evidence="4">DUF559 domain-containing protein</fullName>
    </recommendedName>
</protein>
<dbReference type="RefSeq" id="WP_106267796.1">
    <property type="nucleotide sequence ID" value="NZ_PVTX01000006.1"/>
</dbReference>
<accession>A0ABX5EDQ8</accession>
<keyword evidence="1" id="KW-1133">Transmembrane helix</keyword>
<reference evidence="2 3" key="1">
    <citation type="submission" date="2018-03" db="EMBL/GenBank/DDBJ databases">
        <title>Comparative analysis of microorganisms from saline springs in Andes Mountain Range, Colombia.</title>
        <authorList>
            <person name="Rubin E."/>
        </authorList>
    </citation>
    <scope>NUCLEOTIDE SEQUENCE [LARGE SCALE GENOMIC DNA]</scope>
    <source>
        <strain evidence="2 3">CG 23</strain>
    </source>
</reference>
<name>A0ABX5EDQ8_9MICO</name>
<evidence type="ECO:0000313" key="3">
    <source>
        <dbReference type="Proteomes" id="UP000239895"/>
    </source>
</evidence>
<keyword evidence="1" id="KW-0812">Transmembrane</keyword>
<evidence type="ECO:0000313" key="2">
    <source>
        <dbReference type="EMBL" id="PRZ06543.1"/>
    </source>
</evidence>